<sequence>MRYVFGVVCLIHLMFIYPQSLHAQDDTKQSLIIEVTGDPEIHKKYIETHHPFVDVVASYETLFKGLALQGPPEKLAKMDALPFIKSVHAVQQYSVADAPITQKDAIPKDAVFAEAFNNTSYTGKGVKVGVVDTGVDYTHPDLKGNYVKGYDVVDLDEDPMETQPSQGLPTMHGTHVAGIIAADGEVKGVAPDAEIYGYRALGPGGSGTSIQVIAAMEQAVKDGVDVMNLSLGNNVNGPDYPTSIAVNRAAELGVAVVIANGNNGPAEWTVGSPATASKAISVGATSPAKLDPYLYAKWDDKEIQINTMVGSVPWELDTYYKIAVEGQDFSRKIAVLHRGKVPFYDMAKQAEKEGAVAAIIVNNEDAPFQGSVANAEEPVTIPVASISKQDGKWLEAKAKSQTLQLDTAYKKLPMSVADFSSRGPVTINWDIKPDVLAPGTNIVSTVPGGYQALQGTSMAAPHVAGAIALIKEAKPDWTNDQIIGALKTTAWKMQQGDKEAAPIMQGSGVMDTDEAIHATTIIDDPALSYGKFTNYREEKTKQLRITNRAAEPKDYTFVIPKKESGLQWTLPQTFRLDPGEERSIPVSLAVTSEQLQEGVHQGWLTLEEGGTSYKLPYLFLNRKANDPKAMGFEFSLEAFSDKDYSYHLYLAESAVSAKVDLYDPDSLLFERTLLTLDEAVTGDNKGTLSKREVGDAGHYMALITVKLEDGTYESYQTELMIK</sequence>
<comment type="caution">
    <text evidence="13">The sequence shown here is derived from an EMBL/GenBank/DDBJ whole genome shotgun (WGS) entry which is preliminary data.</text>
</comment>
<dbReference type="InterPro" id="IPR003137">
    <property type="entry name" value="PA_domain"/>
</dbReference>
<keyword evidence="3" id="KW-0964">Secreted</keyword>
<feature type="signal peptide" evidence="10">
    <location>
        <begin position="1"/>
        <end position="23"/>
    </location>
</feature>
<dbReference type="InterPro" id="IPR036852">
    <property type="entry name" value="Peptidase_S8/S53_dom_sf"/>
</dbReference>
<dbReference type="EMBL" id="JBHUMX010000035">
    <property type="protein sequence ID" value="MFD2629346.1"/>
    <property type="molecule type" value="Genomic_DNA"/>
</dbReference>
<gene>
    <name evidence="13" type="ORF">ACFSUN_11210</name>
</gene>
<dbReference type="Gene3D" id="3.50.30.30">
    <property type="match status" value="1"/>
</dbReference>
<dbReference type="SUPFAM" id="SSF52025">
    <property type="entry name" value="PA domain"/>
    <property type="match status" value="1"/>
</dbReference>
<name>A0ABW5Q1B3_9BACI</name>
<proteinExistence type="inferred from homology"/>
<feature type="domain" description="PA" evidence="12">
    <location>
        <begin position="325"/>
        <end position="394"/>
    </location>
</feature>
<keyword evidence="2" id="KW-0134">Cell wall</keyword>
<dbReference type="SUPFAM" id="SSF52743">
    <property type="entry name" value="Subtilisin-like"/>
    <property type="match status" value="1"/>
</dbReference>
<dbReference type="Pfam" id="PF02225">
    <property type="entry name" value="PA"/>
    <property type="match status" value="1"/>
</dbReference>
<dbReference type="InterPro" id="IPR013783">
    <property type="entry name" value="Ig-like_fold"/>
</dbReference>
<evidence type="ECO:0000256" key="8">
    <source>
        <dbReference type="PROSITE-ProRule" id="PRU01240"/>
    </source>
</evidence>
<feature type="chain" id="PRO_5047463177" evidence="10">
    <location>
        <begin position="24"/>
        <end position="722"/>
    </location>
</feature>
<evidence type="ECO:0000259" key="12">
    <source>
        <dbReference type="Pfam" id="PF02225"/>
    </source>
</evidence>
<organism evidence="13 14">
    <name type="scientific">Oceanobacillus kapialis</name>
    <dbReference type="NCBI Taxonomy" id="481353"/>
    <lineage>
        <taxon>Bacteria</taxon>
        <taxon>Bacillati</taxon>
        <taxon>Bacillota</taxon>
        <taxon>Bacilli</taxon>
        <taxon>Bacillales</taxon>
        <taxon>Bacillaceae</taxon>
        <taxon>Oceanobacillus</taxon>
    </lineage>
</organism>
<dbReference type="InterPro" id="IPR023828">
    <property type="entry name" value="Peptidase_S8_Ser-AS"/>
</dbReference>
<evidence type="ECO:0000256" key="3">
    <source>
        <dbReference type="ARBA" id="ARBA00022525"/>
    </source>
</evidence>
<evidence type="ECO:0000313" key="13">
    <source>
        <dbReference type="EMBL" id="MFD2629346.1"/>
    </source>
</evidence>
<feature type="active site" description="Charge relay system" evidence="8">
    <location>
        <position position="457"/>
    </location>
</feature>
<dbReference type="InterPro" id="IPR015500">
    <property type="entry name" value="Peptidase_S8_subtilisin-rel"/>
</dbReference>
<dbReference type="PANTHER" id="PTHR43806">
    <property type="entry name" value="PEPTIDASE S8"/>
    <property type="match status" value="1"/>
</dbReference>
<dbReference type="InterPro" id="IPR022398">
    <property type="entry name" value="Peptidase_S8_His-AS"/>
</dbReference>
<evidence type="ECO:0000256" key="2">
    <source>
        <dbReference type="ARBA" id="ARBA00022512"/>
    </source>
</evidence>
<accession>A0ABW5Q1B3</accession>
<evidence type="ECO:0000256" key="10">
    <source>
        <dbReference type="SAM" id="SignalP"/>
    </source>
</evidence>
<evidence type="ECO:0000256" key="4">
    <source>
        <dbReference type="ARBA" id="ARBA00022670"/>
    </source>
</evidence>
<reference evidence="14" key="1">
    <citation type="journal article" date="2019" name="Int. J. Syst. Evol. Microbiol.">
        <title>The Global Catalogue of Microorganisms (GCM) 10K type strain sequencing project: providing services to taxonomists for standard genome sequencing and annotation.</title>
        <authorList>
            <consortium name="The Broad Institute Genomics Platform"/>
            <consortium name="The Broad Institute Genome Sequencing Center for Infectious Disease"/>
            <person name="Wu L."/>
            <person name="Ma J."/>
        </authorList>
    </citation>
    <scope>NUCLEOTIDE SEQUENCE [LARGE SCALE GENOMIC DNA]</scope>
    <source>
        <strain evidence="14">TISTR 1858</strain>
    </source>
</reference>
<dbReference type="Proteomes" id="UP001597451">
    <property type="component" value="Unassembled WGS sequence"/>
</dbReference>
<dbReference type="InterPro" id="IPR000209">
    <property type="entry name" value="Peptidase_S8/S53_dom"/>
</dbReference>
<feature type="domain" description="Peptidase S8/S53" evidence="11">
    <location>
        <begin position="123"/>
        <end position="499"/>
    </location>
</feature>
<evidence type="ECO:0000256" key="6">
    <source>
        <dbReference type="ARBA" id="ARBA00022801"/>
    </source>
</evidence>
<evidence type="ECO:0000259" key="11">
    <source>
        <dbReference type="Pfam" id="PF00082"/>
    </source>
</evidence>
<evidence type="ECO:0000256" key="9">
    <source>
        <dbReference type="RuleBase" id="RU003355"/>
    </source>
</evidence>
<dbReference type="InterPro" id="IPR050131">
    <property type="entry name" value="Peptidase_S8_subtilisin-like"/>
</dbReference>
<dbReference type="InterPro" id="IPR023827">
    <property type="entry name" value="Peptidase_S8_Asp-AS"/>
</dbReference>
<dbReference type="PROSITE" id="PS51892">
    <property type="entry name" value="SUBTILASE"/>
    <property type="match status" value="1"/>
</dbReference>
<evidence type="ECO:0000256" key="1">
    <source>
        <dbReference type="ARBA" id="ARBA00011073"/>
    </source>
</evidence>
<evidence type="ECO:0000256" key="7">
    <source>
        <dbReference type="ARBA" id="ARBA00022825"/>
    </source>
</evidence>
<dbReference type="InterPro" id="IPR046450">
    <property type="entry name" value="PA_dom_sf"/>
</dbReference>
<dbReference type="PROSITE" id="PS00136">
    <property type="entry name" value="SUBTILASE_ASP"/>
    <property type="match status" value="1"/>
</dbReference>
<dbReference type="RefSeq" id="WP_379562131.1">
    <property type="nucleotide sequence ID" value="NZ_JBHUMX010000035.1"/>
</dbReference>
<feature type="active site" description="Charge relay system" evidence="8">
    <location>
        <position position="172"/>
    </location>
</feature>
<dbReference type="InterPro" id="IPR034213">
    <property type="entry name" value="S8_Vpr-like"/>
</dbReference>
<dbReference type="PROSITE" id="PS00138">
    <property type="entry name" value="SUBTILASE_SER"/>
    <property type="match status" value="1"/>
</dbReference>
<dbReference type="PROSITE" id="PS00137">
    <property type="entry name" value="SUBTILASE_HIS"/>
    <property type="match status" value="1"/>
</dbReference>
<protein>
    <submittedName>
        <fullName evidence="13">S8 family serine peptidase</fullName>
    </submittedName>
</protein>
<evidence type="ECO:0000313" key="14">
    <source>
        <dbReference type="Proteomes" id="UP001597451"/>
    </source>
</evidence>
<dbReference type="PRINTS" id="PR00723">
    <property type="entry name" value="SUBTILISIN"/>
</dbReference>
<feature type="active site" description="Charge relay system" evidence="8">
    <location>
        <position position="132"/>
    </location>
</feature>
<dbReference type="Pfam" id="PF00082">
    <property type="entry name" value="Peptidase_S8"/>
    <property type="match status" value="1"/>
</dbReference>
<keyword evidence="14" id="KW-1185">Reference proteome</keyword>
<keyword evidence="4 8" id="KW-0645">Protease</keyword>
<keyword evidence="7 8" id="KW-0720">Serine protease</keyword>
<keyword evidence="6 8" id="KW-0378">Hydrolase</keyword>
<evidence type="ECO:0000256" key="5">
    <source>
        <dbReference type="ARBA" id="ARBA00022729"/>
    </source>
</evidence>
<dbReference type="PANTHER" id="PTHR43806:SF65">
    <property type="entry name" value="SERINE PROTEASE APRX"/>
    <property type="match status" value="1"/>
</dbReference>
<dbReference type="Gene3D" id="3.40.50.200">
    <property type="entry name" value="Peptidase S8/S53 domain"/>
    <property type="match status" value="1"/>
</dbReference>
<keyword evidence="5 10" id="KW-0732">Signal</keyword>
<comment type="similarity">
    <text evidence="1 8 9">Belongs to the peptidase S8 family.</text>
</comment>
<dbReference type="Gene3D" id="2.60.40.10">
    <property type="entry name" value="Immunoglobulins"/>
    <property type="match status" value="1"/>
</dbReference>
<dbReference type="CDD" id="cd07474">
    <property type="entry name" value="Peptidases_S8_subtilisin_Vpr-like"/>
    <property type="match status" value="1"/>
</dbReference>